<dbReference type="RefSeq" id="XP_013243263.1">
    <property type="nucleotide sequence ID" value="XM_013387809.1"/>
</dbReference>
<dbReference type="InterPro" id="IPR013154">
    <property type="entry name" value="ADH-like_N"/>
</dbReference>
<dbReference type="InterPro" id="IPR020843">
    <property type="entry name" value="ER"/>
</dbReference>
<comment type="caution">
    <text evidence="4">The sequence shown here is derived from an EMBL/GenBank/DDBJ whole genome shotgun (WGS) entry which is preliminary data.</text>
</comment>
<evidence type="ECO:0000256" key="1">
    <source>
        <dbReference type="ARBA" id="ARBA00022857"/>
    </source>
</evidence>
<keyword evidence="1" id="KW-0521">NADP</keyword>
<organism evidence="4 5">
    <name type="scientific">Tilletiaria anomala (strain ATCC 24038 / CBS 436.72 / UBC 951)</name>
    <dbReference type="NCBI Taxonomy" id="1037660"/>
    <lineage>
        <taxon>Eukaryota</taxon>
        <taxon>Fungi</taxon>
        <taxon>Dikarya</taxon>
        <taxon>Basidiomycota</taxon>
        <taxon>Ustilaginomycotina</taxon>
        <taxon>Exobasidiomycetes</taxon>
        <taxon>Georgefischeriales</taxon>
        <taxon>Tilletiariaceae</taxon>
        <taxon>Tilletiaria</taxon>
    </lineage>
</organism>
<dbReference type="InterPro" id="IPR036291">
    <property type="entry name" value="NAD(P)-bd_dom_sf"/>
</dbReference>
<dbReference type="EMBL" id="JMSN01000040">
    <property type="protein sequence ID" value="KDN45726.1"/>
    <property type="molecule type" value="Genomic_DNA"/>
</dbReference>
<protein>
    <submittedName>
        <fullName evidence="4">NAD(P)-binding protein</fullName>
    </submittedName>
</protein>
<dbReference type="PANTHER" id="PTHR48106">
    <property type="entry name" value="QUINONE OXIDOREDUCTASE PIG3-RELATED"/>
    <property type="match status" value="1"/>
</dbReference>
<sequence length="282" mass="29715">MPAPLPLIPGMEGAGTVLAAGSDVQNLFPIGSKVGYMGIGIQSYAEYVLVDASKAVPIKDEQTPFEDICGAMMQGMTAHYLVNADGSYEIKQGDHVLIHAGAGGMGLLLTQIAKAKGAVVTTTVSSAAKAEKSKAAGANTVLRYATDEGASTDAWVEQARAATPKGQGFNVVYDSVGKSTFTHSLDLVAKTGSVVLFGAASGAPDPIAPLSLGPKSIKLTRPMLFHYVADEDTLRRRAYEALDWIKKGYVKFDYVKAPLKDAADLHAKLESRQTTGKLLLEL</sequence>
<feature type="domain" description="Enoyl reductase (ER)" evidence="3">
    <location>
        <begin position="1"/>
        <end position="280"/>
    </location>
</feature>
<dbReference type="STRING" id="1037660.A0A066VW67"/>
<dbReference type="GO" id="GO:0035925">
    <property type="term" value="F:mRNA 3'-UTR AU-rich region binding"/>
    <property type="evidence" value="ECO:0007669"/>
    <property type="project" value="TreeGrafter"/>
</dbReference>
<dbReference type="InterPro" id="IPR011032">
    <property type="entry name" value="GroES-like_sf"/>
</dbReference>
<dbReference type="AlphaFoldDB" id="A0A066VW67"/>
<dbReference type="OrthoDB" id="48317at2759"/>
<proteinExistence type="predicted"/>
<accession>A0A066VW67</accession>
<dbReference type="GO" id="GO:0008270">
    <property type="term" value="F:zinc ion binding"/>
    <property type="evidence" value="ECO:0007669"/>
    <property type="project" value="InterPro"/>
</dbReference>
<dbReference type="Pfam" id="PF08240">
    <property type="entry name" value="ADH_N"/>
    <property type="match status" value="1"/>
</dbReference>
<dbReference type="GO" id="GO:0070402">
    <property type="term" value="F:NADPH binding"/>
    <property type="evidence" value="ECO:0007669"/>
    <property type="project" value="TreeGrafter"/>
</dbReference>
<dbReference type="InterPro" id="IPR002364">
    <property type="entry name" value="Quin_OxRdtase/zeta-crystal_CS"/>
</dbReference>
<evidence type="ECO:0000313" key="4">
    <source>
        <dbReference type="EMBL" id="KDN45726.1"/>
    </source>
</evidence>
<gene>
    <name evidence="4" type="ORF">K437DRAFT_256447</name>
</gene>
<keyword evidence="5" id="KW-1185">Reference proteome</keyword>
<dbReference type="InterPro" id="IPR013149">
    <property type="entry name" value="ADH-like_C"/>
</dbReference>
<evidence type="ECO:0000259" key="3">
    <source>
        <dbReference type="SMART" id="SM00829"/>
    </source>
</evidence>
<dbReference type="Proteomes" id="UP000027361">
    <property type="component" value="Unassembled WGS sequence"/>
</dbReference>
<dbReference type="Gene3D" id="3.90.180.10">
    <property type="entry name" value="Medium-chain alcohol dehydrogenases, catalytic domain"/>
    <property type="match status" value="1"/>
</dbReference>
<dbReference type="SUPFAM" id="SSF50129">
    <property type="entry name" value="GroES-like"/>
    <property type="match status" value="1"/>
</dbReference>
<reference evidence="4 5" key="1">
    <citation type="submission" date="2014-05" db="EMBL/GenBank/DDBJ databases">
        <title>Draft genome sequence of a rare smut relative, Tilletiaria anomala UBC 951.</title>
        <authorList>
            <consortium name="DOE Joint Genome Institute"/>
            <person name="Toome M."/>
            <person name="Kuo A."/>
            <person name="Henrissat B."/>
            <person name="Lipzen A."/>
            <person name="Tritt A."/>
            <person name="Yoshinaga Y."/>
            <person name="Zane M."/>
            <person name="Barry K."/>
            <person name="Grigoriev I.V."/>
            <person name="Spatafora J.W."/>
            <person name="Aimea M.C."/>
        </authorList>
    </citation>
    <scope>NUCLEOTIDE SEQUENCE [LARGE SCALE GENOMIC DNA]</scope>
    <source>
        <strain evidence="4 5">UBC 951</strain>
    </source>
</reference>
<evidence type="ECO:0000313" key="5">
    <source>
        <dbReference type="Proteomes" id="UP000027361"/>
    </source>
</evidence>
<keyword evidence="2" id="KW-0560">Oxidoreductase</keyword>
<dbReference type="InParanoid" id="A0A066VW67"/>
<dbReference type="PANTHER" id="PTHR48106:SF13">
    <property type="entry name" value="QUINONE OXIDOREDUCTASE-RELATED"/>
    <property type="match status" value="1"/>
</dbReference>
<dbReference type="HOGENOM" id="CLU_026673_3_1_1"/>
<dbReference type="SMART" id="SM00829">
    <property type="entry name" value="PKS_ER"/>
    <property type="match status" value="1"/>
</dbReference>
<dbReference type="Gene3D" id="3.40.50.720">
    <property type="entry name" value="NAD(P)-binding Rossmann-like Domain"/>
    <property type="match status" value="1"/>
</dbReference>
<dbReference type="PROSITE" id="PS01162">
    <property type="entry name" value="QOR_ZETA_CRYSTAL"/>
    <property type="match status" value="1"/>
</dbReference>
<dbReference type="GO" id="GO:0003960">
    <property type="term" value="F:quinone reductase (NADPH) activity"/>
    <property type="evidence" value="ECO:0007669"/>
    <property type="project" value="TreeGrafter"/>
</dbReference>
<name>A0A066VW67_TILAU</name>
<dbReference type="Pfam" id="PF00107">
    <property type="entry name" value="ADH_zinc_N"/>
    <property type="match status" value="1"/>
</dbReference>
<dbReference type="SUPFAM" id="SSF51735">
    <property type="entry name" value="NAD(P)-binding Rossmann-fold domains"/>
    <property type="match status" value="1"/>
</dbReference>
<dbReference type="GeneID" id="25264424"/>
<dbReference type="GO" id="GO:0005829">
    <property type="term" value="C:cytosol"/>
    <property type="evidence" value="ECO:0007669"/>
    <property type="project" value="TreeGrafter"/>
</dbReference>
<evidence type="ECO:0000256" key="2">
    <source>
        <dbReference type="ARBA" id="ARBA00023002"/>
    </source>
</evidence>